<evidence type="ECO:0000313" key="5">
    <source>
        <dbReference type="Proteomes" id="UP000014155"/>
    </source>
</evidence>
<proteinExistence type="predicted"/>
<dbReference type="Gene3D" id="3.30.457.10">
    <property type="entry name" value="Copper amine oxidase-like, N-terminal domain"/>
    <property type="match status" value="1"/>
</dbReference>
<dbReference type="InterPro" id="IPR036582">
    <property type="entry name" value="Mao_N_sf"/>
</dbReference>
<name>S0FPS5_RUMCE</name>
<organism evidence="4 5">
    <name type="scientific">Ruminiclostridium cellobioparum subsp. termitidis CT1112</name>
    <dbReference type="NCBI Taxonomy" id="1195236"/>
    <lineage>
        <taxon>Bacteria</taxon>
        <taxon>Bacillati</taxon>
        <taxon>Bacillota</taxon>
        <taxon>Clostridia</taxon>
        <taxon>Eubacteriales</taxon>
        <taxon>Oscillospiraceae</taxon>
        <taxon>Ruminiclostridium</taxon>
    </lineage>
</organism>
<dbReference type="GO" id="GO:0052689">
    <property type="term" value="F:carboxylic ester hydrolase activity"/>
    <property type="evidence" value="ECO:0007669"/>
    <property type="project" value="TreeGrafter"/>
</dbReference>
<evidence type="ECO:0000256" key="1">
    <source>
        <dbReference type="SAM" id="SignalP"/>
    </source>
</evidence>
<dbReference type="PANTHER" id="PTHR43265:SF1">
    <property type="entry name" value="ESTERASE ESTD"/>
    <property type="match status" value="1"/>
</dbReference>
<dbReference type="Gene3D" id="3.40.50.1820">
    <property type="entry name" value="alpha/beta hydrolase"/>
    <property type="match status" value="1"/>
</dbReference>
<dbReference type="AlphaFoldDB" id="S0FPS5"/>
<dbReference type="PANTHER" id="PTHR43265">
    <property type="entry name" value="ESTERASE ESTD"/>
    <property type="match status" value="1"/>
</dbReference>
<dbReference type="eggNOG" id="COG1073">
    <property type="taxonomic scope" value="Bacteria"/>
</dbReference>
<dbReference type="InterPro" id="IPR053145">
    <property type="entry name" value="AB_hydrolase_Est10"/>
</dbReference>
<dbReference type="Pfam" id="PF07833">
    <property type="entry name" value="Cu_amine_oxidN1"/>
    <property type="match status" value="1"/>
</dbReference>
<dbReference type="EMBL" id="AORV01000054">
    <property type="protein sequence ID" value="EMS70493.1"/>
    <property type="molecule type" value="Genomic_DNA"/>
</dbReference>
<gene>
    <name evidence="4" type="ORF">CTER_3846</name>
</gene>
<dbReference type="InterPro" id="IPR001375">
    <property type="entry name" value="Peptidase_S9_cat"/>
</dbReference>
<dbReference type="GO" id="GO:0006508">
    <property type="term" value="P:proteolysis"/>
    <property type="evidence" value="ECO:0007669"/>
    <property type="project" value="InterPro"/>
</dbReference>
<dbReference type="InterPro" id="IPR029058">
    <property type="entry name" value="AB_hydrolase_fold"/>
</dbReference>
<dbReference type="Pfam" id="PF00326">
    <property type="entry name" value="Peptidase_S9"/>
    <property type="match status" value="1"/>
</dbReference>
<feature type="domain" description="Copper amine oxidase-like N-terminal" evidence="3">
    <location>
        <begin position="35"/>
        <end position="108"/>
    </location>
</feature>
<evidence type="ECO:0000259" key="3">
    <source>
        <dbReference type="Pfam" id="PF07833"/>
    </source>
</evidence>
<dbReference type="InterPro" id="IPR012854">
    <property type="entry name" value="Cu_amine_oxidase-like_N"/>
</dbReference>
<feature type="signal peptide" evidence="1">
    <location>
        <begin position="1"/>
        <end position="23"/>
    </location>
</feature>
<dbReference type="Proteomes" id="UP000014155">
    <property type="component" value="Unassembled WGS sequence"/>
</dbReference>
<protein>
    <submittedName>
        <fullName evidence="4">Lysophospholipase</fullName>
    </submittedName>
</protein>
<evidence type="ECO:0000259" key="2">
    <source>
        <dbReference type="Pfam" id="PF00326"/>
    </source>
</evidence>
<dbReference type="STRING" id="1195236.CTER_3846"/>
<dbReference type="SUPFAM" id="SSF55383">
    <property type="entry name" value="Copper amine oxidase, domain N"/>
    <property type="match status" value="1"/>
</dbReference>
<accession>S0FPS5</accession>
<dbReference type="SUPFAM" id="SSF53474">
    <property type="entry name" value="alpha/beta-Hydrolases"/>
    <property type="match status" value="1"/>
</dbReference>
<dbReference type="GO" id="GO:0008236">
    <property type="term" value="F:serine-type peptidase activity"/>
    <property type="evidence" value="ECO:0007669"/>
    <property type="project" value="InterPro"/>
</dbReference>
<dbReference type="PATRIC" id="fig|1195236.3.peg.4056"/>
<keyword evidence="5" id="KW-1185">Reference proteome</keyword>
<feature type="domain" description="Peptidase S9 prolyl oligopeptidase catalytic" evidence="2">
    <location>
        <begin position="284"/>
        <end position="374"/>
    </location>
</feature>
<feature type="chain" id="PRO_5004487020" evidence="1">
    <location>
        <begin position="24"/>
        <end position="524"/>
    </location>
</feature>
<reference evidence="4 5" key="1">
    <citation type="journal article" date="2013" name="Genome Announc.">
        <title>Draft Genome Sequence of the Cellulolytic, Mesophilic, Anaerobic Bacterium Clostridium termitidis Strain CT1112 (DSM 5398).</title>
        <authorList>
            <person name="Lal S."/>
            <person name="Ramachandran U."/>
            <person name="Zhang X."/>
            <person name="Munir R."/>
            <person name="Sparling R."/>
            <person name="Levin D.B."/>
        </authorList>
    </citation>
    <scope>NUCLEOTIDE SEQUENCE [LARGE SCALE GENOMIC DNA]</scope>
    <source>
        <strain evidence="4 5">CT1112</strain>
    </source>
</reference>
<keyword evidence="1" id="KW-0732">Signal</keyword>
<comment type="caution">
    <text evidence="4">The sequence shown here is derived from an EMBL/GenBank/DDBJ whole genome shotgun (WGS) entry which is preliminary data.</text>
</comment>
<evidence type="ECO:0000313" key="4">
    <source>
        <dbReference type="EMBL" id="EMS70493.1"/>
    </source>
</evidence>
<dbReference type="RefSeq" id="WP_004628431.1">
    <property type="nucleotide sequence ID" value="NZ_AORV01000054.1"/>
</dbReference>
<sequence length="524" mass="58101">MKKIVLIFCITMVLNLMGVPAYAETAGAEQKDNSFPVRYLCESLGAKISWNAQHKTVTVNYRNKSLELRIGSKTIISNGKPKNLENEISTSGGRALLPVSVLNNELGLGLSEQDCLSIVGKKFIGLLNDKSYEEAEALLSRIFSNYLTSDGMEYLAEGIPQLQPADENTEYWQDSLHQIIGIPLKDGQNTYYAIRFDHEGKIDELGILGRQPEAAPAPEYASAGSFTETEVVIGTGVWALPGTLTMPEGDGPFPAVILVHDSGALDRDETTGYIKPFRDVAYGLASRNIAVLRYDKRTLIHSSKLKLIGNVTLNEETEQDAYAAAEFLKTAKSIDNSRIITLGHSLGGYAVPRILATDGDTFKAGIIMNGFTRPQYELIPEYLEYLEGKGLASAGQLEYVKAQVDMLSSPGFNPKKPPEGYTMGNLHYYSYMKDYDVMDQAGKINKPVLVMQGQRDFIVSTDIDFNNWKKAFEQNINARFKLYPELNHLLTGGEGDSTPQEYYSKTNIPEYVIDDIVDFINKLE</sequence>